<keyword evidence="3" id="KW-1185">Reference proteome</keyword>
<dbReference type="EMBL" id="JAEVFJ010000023">
    <property type="protein sequence ID" value="KAH8096673.1"/>
    <property type="molecule type" value="Genomic_DNA"/>
</dbReference>
<dbReference type="Proteomes" id="UP000813824">
    <property type="component" value="Unassembled WGS sequence"/>
</dbReference>
<dbReference type="InterPro" id="IPR053185">
    <property type="entry name" value="SET_domain_protein"/>
</dbReference>
<name>A0A8K0UK64_9AGAR</name>
<gene>
    <name evidence="2" type="ORF">BXZ70DRAFT_329828</name>
</gene>
<evidence type="ECO:0000313" key="2">
    <source>
        <dbReference type="EMBL" id="KAH8096673.1"/>
    </source>
</evidence>
<evidence type="ECO:0000313" key="3">
    <source>
        <dbReference type="Proteomes" id="UP000813824"/>
    </source>
</evidence>
<dbReference type="PROSITE" id="PS50280">
    <property type="entry name" value="SET"/>
    <property type="match status" value="1"/>
</dbReference>
<feature type="domain" description="SET" evidence="1">
    <location>
        <begin position="186"/>
        <end position="357"/>
    </location>
</feature>
<dbReference type="SMART" id="SM00317">
    <property type="entry name" value="SET"/>
    <property type="match status" value="1"/>
</dbReference>
<dbReference type="AlphaFoldDB" id="A0A8K0UK64"/>
<comment type="caution">
    <text evidence="2">The sequence shown here is derived from an EMBL/GenBank/DDBJ whole genome shotgun (WGS) entry which is preliminary data.</text>
</comment>
<dbReference type="InterPro" id="IPR046341">
    <property type="entry name" value="SET_dom_sf"/>
</dbReference>
<reference evidence="2" key="1">
    <citation type="journal article" date="2021" name="New Phytol.">
        <title>Evolutionary innovations through gain and loss of genes in the ectomycorrhizal Boletales.</title>
        <authorList>
            <person name="Wu G."/>
            <person name="Miyauchi S."/>
            <person name="Morin E."/>
            <person name="Kuo A."/>
            <person name="Drula E."/>
            <person name="Varga T."/>
            <person name="Kohler A."/>
            <person name="Feng B."/>
            <person name="Cao Y."/>
            <person name="Lipzen A."/>
            <person name="Daum C."/>
            <person name="Hundley H."/>
            <person name="Pangilinan J."/>
            <person name="Johnson J."/>
            <person name="Barry K."/>
            <person name="LaButti K."/>
            <person name="Ng V."/>
            <person name="Ahrendt S."/>
            <person name="Min B."/>
            <person name="Choi I.G."/>
            <person name="Park H."/>
            <person name="Plett J.M."/>
            <person name="Magnuson J."/>
            <person name="Spatafora J.W."/>
            <person name="Nagy L.G."/>
            <person name="Henrissat B."/>
            <person name="Grigoriev I.V."/>
            <person name="Yang Z.L."/>
            <person name="Xu J."/>
            <person name="Martin F.M."/>
        </authorList>
    </citation>
    <scope>NUCLEOTIDE SEQUENCE</scope>
    <source>
        <strain evidence="2">KKN 215</strain>
    </source>
</reference>
<protein>
    <recommendedName>
        <fullName evidence="1">SET domain-containing protein</fullName>
    </recommendedName>
</protein>
<dbReference type="PANTHER" id="PTHR47332:SF4">
    <property type="entry name" value="SET DOMAIN-CONTAINING PROTEIN 5"/>
    <property type="match status" value="1"/>
</dbReference>
<dbReference type="PANTHER" id="PTHR47332">
    <property type="entry name" value="SET DOMAIN-CONTAINING PROTEIN 5"/>
    <property type="match status" value="1"/>
</dbReference>
<dbReference type="OrthoDB" id="5945798at2759"/>
<organism evidence="2 3">
    <name type="scientific">Cristinia sonorae</name>
    <dbReference type="NCBI Taxonomy" id="1940300"/>
    <lineage>
        <taxon>Eukaryota</taxon>
        <taxon>Fungi</taxon>
        <taxon>Dikarya</taxon>
        <taxon>Basidiomycota</taxon>
        <taxon>Agaricomycotina</taxon>
        <taxon>Agaricomycetes</taxon>
        <taxon>Agaricomycetidae</taxon>
        <taxon>Agaricales</taxon>
        <taxon>Pleurotineae</taxon>
        <taxon>Stephanosporaceae</taxon>
        <taxon>Cristinia</taxon>
    </lineage>
</organism>
<accession>A0A8K0UK64</accession>
<proteinExistence type="predicted"/>
<dbReference type="SUPFAM" id="SSF82199">
    <property type="entry name" value="SET domain"/>
    <property type="match status" value="1"/>
</dbReference>
<evidence type="ECO:0000259" key="1">
    <source>
        <dbReference type="PROSITE" id="PS50280"/>
    </source>
</evidence>
<dbReference type="Gene3D" id="2.170.270.10">
    <property type="entry name" value="SET domain"/>
    <property type="match status" value="1"/>
</dbReference>
<dbReference type="InterPro" id="IPR001214">
    <property type="entry name" value="SET_dom"/>
</dbReference>
<dbReference type="Pfam" id="PF00856">
    <property type="entry name" value="SET"/>
    <property type="match status" value="1"/>
</dbReference>
<sequence>MLLSWNHHHLLHSINEGYHAAMLSGHGLLRATRLTIGIPVLTSGVGLRRPVLTRPRHAGTADPKMTIEKFEKALGSLDMPALPYGKVEDTGQSHTPTITSRLSEGLCSGLPSGLEKVDYPKWEHSPGRLDYHDTTYIHTSQPMRFGSEGHVTSPLDPETTECFISGLFKRKIAATPDIGTRMLRPTSITYRISESPGKGLGLFATKNISAGELILVERPLIITPRNLPSKRDHIPKNLTLHEMQQVFLHDAETILQYTVERLKPDRKEAFFKLANSHLHDGSGPIMGRIRTNGFGIGIKRSNEADLEEYCVVCDHSSRLNHSCSPNTFRKWDLRTFSMQFRAIRGIKQDEELTTEYCDLLIPAHDRQLLLDHHQMKCSCAACSNPAASDPRRRQIYEWEQRNRIVARKGFDNDPLSLMRLTELLHLLISEQLEVTEGCGQVLFMLILLLVERGDVLTSEMLAQPYSTYLLATTGVHVEPEALLTLEGLSEVAMRLRL</sequence>